<sequence>MGLCSSKSENSKVKAISRSAPPPTPAPPATHASSEHPESIKWTGRSATSGPRTRSDQRTAEYYNEYGSGYSGSYGAPSPHVDRWVSDVASRHGRGSIYDTRSQVVGPSHYSSSATGGRARSRPESSSDYWTARSRPPTTIYEYDGPPPVARCYEPDDPPPISRYGQPNTSRSKSHRSAARYGQSRTSGSKSYYSGAYSEESTKLGTKRSGDSTQLGEKRSLSVARSRGPTATTASPGTDEVWVVVDGGKAAEWYSKELQKTLRVTIE</sequence>
<gene>
    <name evidence="2" type="ORF">FHETE_1093</name>
</gene>
<name>A0A8H5U075_FUSHE</name>
<evidence type="ECO:0000313" key="3">
    <source>
        <dbReference type="Proteomes" id="UP000567885"/>
    </source>
</evidence>
<feature type="compositionally biased region" description="Low complexity" evidence="1">
    <location>
        <begin position="60"/>
        <end position="79"/>
    </location>
</feature>
<reference evidence="2 3" key="1">
    <citation type="submission" date="2020-05" db="EMBL/GenBank/DDBJ databases">
        <title>Identification and distribution of gene clusters putatively required for synthesis of sphingolipid metabolism inhibitors in phylogenetically diverse species of the filamentous fungus Fusarium.</title>
        <authorList>
            <person name="Kim H.-S."/>
            <person name="Busman M."/>
            <person name="Brown D.W."/>
            <person name="Divon H."/>
            <person name="Uhlig S."/>
            <person name="Proctor R.H."/>
        </authorList>
    </citation>
    <scope>NUCLEOTIDE SEQUENCE [LARGE SCALE GENOMIC DNA]</scope>
    <source>
        <strain evidence="2 3">NRRL 20693</strain>
    </source>
</reference>
<dbReference type="AlphaFoldDB" id="A0A8H5U075"/>
<evidence type="ECO:0000313" key="2">
    <source>
        <dbReference type="EMBL" id="KAF5678852.1"/>
    </source>
</evidence>
<protein>
    <submittedName>
        <fullName evidence="2">Uncharacterized protein</fullName>
    </submittedName>
</protein>
<dbReference type="EMBL" id="JAAGWQ010000015">
    <property type="protein sequence ID" value="KAF5678852.1"/>
    <property type="molecule type" value="Genomic_DNA"/>
</dbReference>
<dbReference type="Proteomes" id="UP000567885">
    <property type="component" value="Unassembled WGS sequence"/>
</dbReference>
<keyword evidence="3" id="KW-1185">Reference proteome</keyword>
<evidence type="ECO:0000256" key="1">
    <source>
        <dbReference type="SAM" id="MobiDB-lite"/>
    </source>
</evidence>
<feature type="compositionally biased region" description="Low complexity" evidence="1">
    <location>
        <begin position="187"/>
        <end position="199"/>
    </location>
</feature>
<organism evidence="2 3">
    <name type="scientific">Fusarium heterosporum</name>
    <dbReference type="NCBI Taxonomy" id="42747"/>
    <lineage>
        <taxon>Eukaryota</taxon>
        <taxon>Fungi</taxon>
        <taxon>Dikarya</taxon>
        <taxon>Ascomycota</taxon>
        <taxon>Pezizomycotina</taxon>
        <taxon>Sordariomycetes</taxon>
        <taxon>Hypocreomycetidae</taxon>
        <taxon>Hypocreales</taxon>
        <taxon>Nectriaceae</taxon>
        <taxon>Fusarium</taxon>
        <taxon>Fusarium heterosporum species complex</taxon>
    </lineage>
</organism>
<comment type="caution">
    <text evidence="2">The sequence shown here is derived from an EMBL/GenBank/DDBJ whole genome shotgun (WGS) entry which is preliminary data.</text>
</comment>
<feature type="region of interest" description="Disordered" evidence="1">
    <location>
        <begin position="1"/>
        <end position="237"/>
    </location>
</feature>
<proteinExistence type="predicted"/>
<accession>A0A8H5U075</accession>